<dbReference type="RefSeq" id="WP_186679148.1">
    <property type="nucleotide sequence ID" value="NZ_JABWRZ020000002.1"/>
</dbReference>
<feature type="compositionally biased region" description="Basic residues" evidence="1">
    <location>
        <begin position="271"/>
        <end position="281"/>
    </location>
</feature>
<name>A0ABS6QED2_9PSED</name>
<evidence type="ECO:0000256" key="1">
    <source>
        <dbReference type="SAM" id="MobiDB-lite"/>
    </source>
</evidence>
<comment type="caution">
    <text evidence="2">The sequence shown here is derived from an EMBL/GenBank/DDBJ whole genome shotgun (WGS) entry which is preliminary data.</text>
</comment>
<accession>A0ABS6QED2</accession>
<keyword evidence="3" id="KW-1185">Reference proteome</keyword>
<gene>
    <name evidence="2" type="ORF">HU760_018410</name>
</gene>
<dbReference type="EMBL" id="JABWRZ020000002">
    <property type="protein sequence ID" value="MBV4492560.1"/>
    <property type="molecule type" value="Genomic_DNA"/>
</dbReference>
<feature type="region of interest" description="Disordered" evidence="1">
    <location>
        <begin position="264"/>
        <end position="310"/>
    </location>
</feature>
<evidence type="ECO:0000313" key="3">
    <source>
        <dbReference type="Proteomes" id="UP000609530"/>
    </source>
</evidence>
<dbReference type="Proteomes" id="UP000609530">
    <property type="component" value="Unassembled WGS sequence"/>
</dbReference>
<protein>
    <recommendedName>
        <fullName evidence="4">Tail tape measure protein</fullName>
    </recommendedName>
</protein>
<sequence>MANTQLFSLGLGVTAINPLGQAFELLRRDVERLRRQADGTRLGRLVGEVIRLGLELGKVRQVERQLELDQVQQDEQPITGLGDEADAVERLRRHYLMLDRVIAGLAQLKPLPRQMTVNVFPQWHSVVQGQGAAAPGKAPVSAPASRQAPGADVGVGAGADAGDDTGNLVRGLAMVAGGSGAAIAGIVRKLPPERQRAIRQRVAKEWQDNRVETFGKVAKAVITAEDGEERARGVGAAVGEIGGRMLGAMAPLLFEGKGKALVKASSSGMRRGSRQRRRQGQRKAELKKDAARKQAAGKAAEKTQEEAAQEQWAKFGGQLGEAAGGEAGAALFNWITEEEEPAPQSSEAPVLEKAQAIAHGVASLPSLGTGKQMPLAGTLFKRVPLTAVLDTSLQVADIYQSDGTAAEKLQGYGEVFGGLGGNLAGTSAGWLGGAAAGAMLGSVVPGVGTVIGGAVGGLLGSLGGGYLGGIGGEWLGGALGKAVAAVVGSDAPAASQDIAASPQQPSRLQKGLSTPAPLPATATAQLVGSLAGSSAGGLGGAAAGAMIGSVVPGIGTVIGAAVGGLLGSLGGSYLGGMGAKLIGDASGKAGQSVAGSAMPQANQEVAGFPEQATRLPKSVGPPTPSPAVSIPPSPAMAPPAINQQFTFTANMPVAFHNSFDDPTTLQQLETIARRVLDDLMRQARAVQMVDQPQP</sequence>
<feature type="region of interest" description="Disordered" evidence="1">
    <location>
        <begin position="131"/>
        <end position="151"/>
    </location>
</feature>
<evidence type="ECO:0000313" key="2">
    <source>
        <dbReference type="EMBL" id="MBV4492560.1"/>
    </source>
</evidence>
<feature type="compositionally biased region" description="Low complexity" evidence="1">
    <location>
        <begin position="131"/>
        <end position="140"/>
    </location>
</feature>
<feature type="region of interest" description="Disordered" evidence="1">
    <location>
        <begin position="496"/>
        <end position="515"/>
    </location>
</feature>
<organism evidence="2 3">
    <name type="scientific">Pseudomonas oryzicola</name>
    <dbReference type="NCBI Taxonomy" id="485876"/>
    <lineage>
        <taxon>Bacteria</taxon>
        <taxon>Pseudomonadati</taxon>
        <taxon>Pseudomonadota</taxon>
        <taxon>Gammaproteobacteria</taxon>
        <taxon>Pseudomonadales</taxon>
        <taxon>Pseudomonadaceae</taxon>
        <taxon>Pseudomonas</taxon>
    </lineage>
</organism>
<feature type="compositionally biased region" description="Basic and acidic residues" evidence="1">
    <location>
        <begin position="282"/>
        <end position="292"/>
    </location>
</feature>
<dbReference type="PANTHER" id="PTHR21525:SF9">
    <property type="entry name" value="CHANNEL_COLICIN DOMAIN-CONTAINING PROTEIN"/>
    <property type="match status" value="1"/>
</dbReference>
<dbReference type="PANTHER" id="PTHR21525">
    <property type="entry name" value="MOTILE SPERM PROTEIN"/>
    <property type="match status" value="1"/>
</dbReference>
<proteinExistence type="predicted"/>
<evidence type="ECO:0008006" key="4">
    <source>
        <dbReference type="Google" id="ProtNLM"/>
    </source>
</evidence>
<reference evidence="2 3" key="1">
    <citation type="journal article" date="2020" name="Microorganisms">
        <title>Reliable Identification of Environmental Pseudomonas Isolates Using the rpoD Gene.</title>
        <authorList>
            <consortium name="The Broad Institute Genome Sequencing Platform"/>
            <person name="Girard L."/>
            <person name="Lood C."/>
            <person name="Rokni-Zadeh H."/>
            <person name="van Noort V."/>
            <person name="Lavigne R."/>
            <person name="De Mot R."/>
        </authorList>
    </citation>
    <scope>NUCLEOTIDE SEQUENCE [LARGE SCALE GENOMIC DNA]</scope>
    <source>
        <strain evidence="2 3">RD9SR1</strain>
    </source>
</reference>